<dbReference type="GO" id="GO:0030288">
    <property type="term" value="C:outer membrane-bounded periplasmic space"/>
    <property type="evidence" value="ECO:0007669"/>
    <property type="project" value="TreeGrafter"/>
</dbReference>
<feature type="signal peptide" evidence="3">
    <location>
        <begin position="1"/>
        <end position="23"/>
    </location>
</feature>
<evidence type="ECO:0000256" key="2">
    <source>
        <dbReference type="SAM" id="MobiDB-lite"/>
    </source>
</evidence>
<gene>
    <name evidence="4" type="ORF">BK123_26340</name>
</gene>
<dbReference type="GO" id="GO:0015888">
    <property type="term" value="P:thiamine transport"/>
    <property type="evidence" value="ECO:0007669"/>
    <property type="project" value="TreeGrafter"/>
</dbReference>
<keyword evidence="1 3" id="KW-0732">Signal</keyword>
<dbReference type="InterPro" id="IPR026045">
    <property type="entry name" value="Ferric-bd"/>
</dbReference>
<dbReference type="GO" id="GO:0030976">
    <property type="term" value="F:thiamine pyrophosphate binding"/>
    <property type="evidence" value="ECO:0007669"/>
    <property type="project" value="TreeGrafter"/>
</dbReference>
<dbReference type="PIRSF" id="PIRSF002825">
    <property type="entry name" value="CfbpA"/>
    <property type="match status" value="1"/>
</dbReference>
<dbReference type="Gene3D" id="3.40.190.10">
    <property type="entry name" value="Periplasmic binding protein-like II"/>
    <property type="match status" value="2"/>
</dbReference>
<reference evidence="4 5" key="1">
    <citation type="submission" date="2016-11" db="EMBL/GenBank/DDBJ databases">
        <title>Paenibacillus species isolates.</title>
        <authorList>
            <person name="Beno S.M."/>
        </authorList>
    </citation>
    <scope>NUCLEOTIDE SEQUENCE [LARGE SCALE GENOMIC DNA]</scope>
    <source>
        <strain evidence="4 5">FSL F4-0100</strain>
    </source>
</reference>
<comment type="caution">
    <text evidence="4">The sequence shown here is derived from an EMBL/GenBank/DDBJ whole genome shotgun (WGS) entry which is preliminary data.</text>
</comment>
<feature type="chain" id="PRO_5038792709" evidence="3">
    <location>
        <begin position="24"/>
        <end position="354"/>
    </location>
</feature>
<dbReference type="RefSeq" id="WP_076325320.1">
    <property type="nucleotide sequence ID" value="NZ_MRTF01000010.1"/>
</dbReference>
<protein>
    <submittedName>
        <fullName evidence="4">Iron ABC transporter substrate-binding protein</fullName>
    </submittedName>
</protein>
<sequence length="354" mass="38444">MVKRWLTAIASVIILLGVITACGAPATEGKGESDSSNSNSNSSAGTGKLTIYSPNAAEINNPIIKEFQDRTGISVDLISGGTGELLKRVQAEASNPLGDIFWAGGADSLASFSEYFEPYQTNEKGDIFPGYLDPSNYWTPFNALPMVITYNKELVSEDELPASWEDLLDPKWKGQIAFADPGKSGSSYTQLVTMLTAFGKDDEQGWEYVKKLVANMDGKILSGSSLVQRAVPDGEFALGITLEDAALRYMEGGSQIGIIYPSEGTSAVPDGAAIIKGTKNPDEAKQFIDFIVSKDVQELVQKEFKRRSVRDDVEPVEGLPQTADIELVDYDFSWASDNKEAVISRFNDIMMGKE</sequence>
<dbReference type="OrthoDB" id="9769319at2"/>
<dbReference type="GO" id="GO:0030975">
    <property type="term" value="F:thiamine binding"/>
    <property type="evidence" value="ECO:0007669"/>
    <property type="project" value="TreeGrafter"/>
</dbReference>
<dbReference type="CDD" id="cd13546">
    <property type="entry name" value="PBP2_BitB"/>
    <property type="match status" value="1"/>
</dbReference>
<evidence type="ECO:0000313" key="5">
    <source>
        <dbReference type="Proteomes" id="UP000187074"/>
    </source>
</evidence>
<evidence type="ECO:0000256" key="3">
    <source>
        <dbReference type="SAM" id="SignalP"/>
    </source>
</evidence>
<dbReference type="PROSITE" id="PS51257">
    <property type="entry name" value="PROKAR_LIPOPROTEIN"/>
    <property type="match status" value="1"/>
</dbReference>
<dbReference type="SUPFAM" id="SSF53850">
    <property type="entry name" value="Periplasmic binding protein-like II"/>
    <property type="match status" value="1"/>
</dbReference>
<evidence type="ECO:0000256" key="1">
    <source>
        <dbReference type="ARBA" id="ARBA00022729"/>
    </source>
</evidence>
<dbReference type="STRING" id="1401.BK123_26340"/>
<proteinExistence type="predicted"/>
<feature type="compositionally biased region" description="Low complexity" evidence="2">
    <location>
        <begin position="34"/>
        <end position="43"/>
    </location>
</feature>
<dbReference type="PANTHER" id="PTHR30006:SF2">
    <property type="entry name" value="ABC TRANSPORTER SUBSTRATE-BINDING PROTEIN"/>
    <property type="match status" value="1"/>
</dbReference>
<dbReference type="AlphaFoldDB" id="A0A1R1AV62"/>
<accession>A0A1R1AV62</accession>
<dbReference type="Pfam" id="PF13343">
    <property type="entry name" value="SBP_bac_6"/>
    <property type="match status" value="1"/>
</dbReference>
<organism evidence="4 5">
    <name type="scientific">Paenibacillus lautus</name>
    <name type="common">Bacillus lautus</name>
    <dbReference type="NCBI Taxonomy" id="1401"/>
    <lineage>
        <taxon>Bacteria</taxon>
        <taxon>Bacillati</taxon>
        <taxon>Bacillota</taxon>
        <taxon>Bacilli</taxon>
        <taxon>Bacillales</taxon>
        <taxon>Paenibacillaceae</taxon>
        <taxon>Paenibacillus</taxon>
    </lineage>
</organism>
<feature type="region of interest" description="Disordered" evidence="2">
    <location>
        <begin position="27"/>
        <end position="46"/>
    </location>
</feature>
<dbReference type="EMBL" id="MRTF01000010">
    <property type="protein sequence ID" value="OME89293.1"/>
    <property type="molecule type" value="Genomic_DNA"/>
</dbReference>
<dbReference type="Proteomes" id="UP000187074">
    <property type="component" value="Unassembled WGS sequence"/>
</dbReference>
<evidence type="ECO:0000313" key="4">
    <source>
        <dbReference type="EMBL" id="OME89293.1"/>
    </source>
</evidence>
<name>A0A1R1AV62_PAELA</name>
<dbReference type="PANTHER" id="PTHR30006">
    <property type="entry name" value="THIAMINE-BINDING PERIPLASMIC PROTEIN-RELATED"/>
    <property type="match status" value="1"/>
</dbReference>